<evidence type="ECO:0000313" key="2">
    <source>
        <dbReference type="Proteomes" id="UP000295722"/>
    </source>
</evidence>
<dbReference type="EMBL" id="SMRP01000001">
    <property type="protein sequence ID" value="TDG25903.1"/>
    <property type="molecule type" value="Genomic_DNA"/>
</dbReference>
<dbReference type="AlphaFoldDB" id="A0A4R5MF82"/>
<dbReference type="RefSeq" id="WP_133192955.1">
    <property type="nucleotide sequence ID" value="NZ_JBHUCW010000015.1"/>
</dbReference>
<gene>
    <name evidence="1" type="ORF">EYW47_00595</name>
</gene>
<dbReference type="OrthoDB" id="7349818at2"/>
<proteinExistence type="predicted"/>
<organism evidence="1 2">
    <name type="scientific">Paraburkholderia silviterrae</name>
    <dbReference type="NCBI Taxonomy" id="2528715"/>
    <lineage>
        <taxon>Bacteria</taxon>
        <taxon>Pseudomonadati</taxon>
        <taxon>Pseudomonadota</taxon>
        <taxon>Betaproteobacteria</taxon>
        <taxon>Burkholderiales</taxon>
        <taxon>Burkholderiaceae</taxon>
        <taxon>Paraburkholderia</taxon>
    </lineage>
</organism>
<name>A0A4R5MF82_9BURK</name>
<dbReference type="Proteomes" id="UP000295722">
    <property type="component" value="Unassembled WGS sequence"/>
</dbReference>
<evidence type="ECO:0000313" key="1">
    <source>
        <dbReference type="EMBL" id="TDG25903.1"/>
    </source>
</evidence>
<keyword evidence="2" id="KW-1185">Reference proteome</keyword>
<comment type="caution">
    <text evidence="1">The sequence shown here is derived from an EMBL/GenBank/DDBJ whole genome shotgun (WGS) entry which is preliminary data.</text>
</comment>
<accession>A0A4R5MF82</accession>
<sequence>MTITLESIKAEHSRISDMISEFEKQRAERPALYFPETTISLRPGEEYAGLILGEDGKPSYHLILIPGDVDGKSWSDAKSWAAEQGGELPTRREQSLLFANLKSNFEARWYWSAEEYETNDAYAWYQYFFDGNQYGNHKGDYYCRARAVRRQTIEA</sequence>
<protein>
    <submittedName>
        <fullName evidence="1">DUF1566 domain-containing protein</fullName>
    </submittedName>
</protein>
<reference evidence="1 2" key="1">
    <citation type="submission" date="2019-03" db="EMBL/GenBank/DDBJ databases">
        <title>Paraburkholderia sp. 4M-K11, isolated from subtropical forest soil.</title>
        <authorList>
            <person name="Gao Z.-H."/>
            <person name="Qiu L.-H."/>
        </authorList>
    </citation>
    <scope>NUCLEOTIDE SEQUENCE [LARGE SCALE GENOMIC DNA]</scope>
    <source>
        <strain evidence="1 2">4M-K11</strain>
    </source>
</reference>